<evidence type="ECO:0000313" key="2">
    <source>
        <dbReference type="EMBL" id="WWC85735.1"/>
    </source>
</evidence>
<proteinExistence type="predicted"/>
<feature type="compositionally biased region" description="Basic and acidic residues" evidence="1">
    <location>
        <begin position="526"/>
        <end position="538"/>
    </location>
</feature>
<feature type="compositionally biased region" description="Low complexity" evidence="1">
    <location>
        <begin position="563"/>
        <end position="575"/>
    </location>
</feature>
<feature type="compositionally biased region" description="Polar residues" evidence="1">
    <location>
        <begin position="539"/>
        <end position="551"/>
    </location>
</feature>
<feature type="region of interest" description="Disordered" evidence="1">
    <location>
        <begin position="878"/>
        <end position="948"/>
    </location>
</feature>
<dbReference type="AlphaFoldDB" id="A0AAX4JK40"/>
<name>A0AAX4JK40_9TREE</name>
<organism evidence="2 3">
    <name type="scientific">Kwoniella dendrophila CBS 6074</name>
    <dbReference type="NCBI Taxonomy" id="1295534"/>
    <lineage>
        <taxon>Eukaryota</taxon>
        <taxon>Fungi</taxon>
        <taxon>Dikarya</taxon>
        <taxon>Basidiomycota</taxon>
        <taxon>Agaricomycotina</taxon>
        <taxon>Tremellomycetes</taxon>
        <taxon>Tremellales</taxon>
        <taxon>Cryptococcaceae</taxon>
        <taxon>Kwoniella</taxon>
    </lineage>
</organism>
<feature type="compositionally biased region" description="Basic and acidic residues" evidence="1">
    <location>
        <begin position="664"/>
        <end position="674"/>
    </location>
</feature>
<dbReference type="RefSeq" id="XP_066072498.1">
    <property type="nucleotide sequence ID" value="XM_066216401.1"/>
</dbReference>
<sequence length="948" mass="105694">MDNWPWNILNQYCRDPTQRAWVSDQLRSSPIPNGQSPEDWLLARSMVAEGMTEVEAWSQVHTIRGNQQQNNNNNRNNSDFTQPQSQISAQSNEFYHQDPQQQGFGGQAEQSQSHAPYGFVSLQDVAPQVRQQPRVVNSVPVFNPSQPQIPTQVLPTYLQNITPQQLQHLQLQQRHFAQANAIAGPSISTHLLRPQSSQAPQQTQPLIYREQIQQHPLTIDLTSESPPDFQQIDPELLSVGTTRLTRNDSPIKLTPPGSAETPSPTPQHELSIRPAPGKKRSLVPVEAQPPELSSANSRAAKKIKSNSSSSIDPPVKVENRQPLPDVKPKINTASTSAVSVPIPAPVPTPTPAPAPEMTMRDIRPFLTPESLKIPKPVVLWKNLRKREKKGNTIPPLFQPTPKEVLEIVTAIRDHASDDYLRAMADDDRYCDVFSSWLLKALKDIHKWESTIVPIFQVLAKTDMQLDYIEDTRIRTRAEKVTNLAIHKDLASKAAIQSAFQRYEQYVVNVLIPQGRRSEPEEDDEKDSPNKKRKVEQSNDKSASISGTTKPASSKIPAPTTNGTKPPTSKAPTSSSNLLNKSGPGGKSATDMSFFGASSSSSTKPKAKLPEFKKKPIPPTSTTGPTSSASSLLANALQQLKAGPKIPLPLSGSKPGSPLNSNQVDDLKKEEDKKPRYNSKGKLIRNVKFKDDVKPEEGGGSLEQIKEFTQEAKEFEKFEWDDEEDVHGMSAHQLDVAEGAALASARGHPMIDWYEPSPFIEPTDPILTPEVEIQNDRERGILAKFHPPGMSIPDPNEDDIRIIDGTNPQRVMDPMNASGQILEYQSKGYYQNQNQIHNTIIPPQQSGSIGDLLKGLQNVIPPQQQHQQNQHQYDQYDQYDQYNNGSYGYNNPPLSHQQQQQPPYGSGWNNQQQAYGNDSSNGAGSGYNYSRNYDNYNNNNSRYNQPYRR</sequence>
<feature type="compositionally biased region" description="Low complexity" evidence="1">
    <location>
        <begin position="66"/>
        <end position="77"/>
    </location>
</feature>
<accession>A0AAX4JK40</accession>
<feature type="region of interest" description="Disordered" evidence="1">
    <location>
        <begin position="513"/>
        <end position="680"/>
    </location>
</feature>
<evidence type="ECO:0000313" key="3">
    <source>
        <dbReference type="Proteomes" id="UP001355207"/>
    </source>
</evidence>
<feature type="compositionally biased region" description="Polar residues" evidence="1">
    <location>
        <begin position="78"/>
        <end position="88"/>
    </location>
</feature>
<evidence type="ECO:0000256" key="1">
    <source>
        <dbReference type="SAM" id="MobiDB-lite"/>
    </source>
</evidence>
<dbReference type="GeneID" id="91091273"/>
<dbReference type="EMBL" id="CP144098">
    <property type="protein sequence ID" value="WWC85735.1"/>
    <property type="molecule type" value="Genomic_DNA"/>
</dbReference>
<feature type="region of interest" description="Disordered" evidence="1">
    <location>
        <begin position="240"/>
        <end position="327"/>
    </location>
</feature>
<feature type="region of interest" description="Disordered" evidence="1">
    <location>
        <begin position="66"/>
        <end position="88"/>
    </location>
</feature>
<gene>
    <name evidence="2" type="ORF">L201_000601</name>
</gene>
<feature type="compositionally biased region" description="Low complexity" evidence="1">
    <location>
        <begin position="914"/>
        <end position="948"/>
    </location>
</feature>
<feature type="compositionally biased region" description="Low complexity" evidence="1">
    <location>
        <begin position="878"/>
        <end position="902"/>
    </location>
</feature>
<reference evidence="2 3" key="1">
    <citation type="submission" date="2024-01" db="EMBL/GenBank/DDBJ databases">
        <title>Comparative genomics of Cryptococcus and Kwoniella reveals pathogenesis evolution and contrasting modes of karyotype evolution via chromosome fusion or intercentromeric recombination.</title>
        <authorList>
            <person name="Coelho M.A."/>
            <person name="David-Palma M."/>
            <person name="Shea T."/>
            <person name="Bowers K."/>
            <person name="McGinley-Smith S."/>
            <person name="Mohammad A.W."/>
            <person name="Gnirke A."/>
            <person name="Yurkov A.M."/>
            <person name="Nowrousian M."/>
            <person name="Sun S."/>
            <person name="Cuomo C.A."/>
            <person name="Heitman J."/>
        </authorList>
    </citation>
    <scope>NUCLEOTIDE SEQUENCE [LARGE SCALE GENOMIC DNA]</scope>
    <source>
        <strain evidence="2 3">CBS 6074</strain>
    </source>
</reference>
<dbReference type="Proteomes" id="UP001355207">
    <property type="component" value="Chromosome 1"/>
</dbReference>
<feature type="compositionally biased region" description="Low complexity" evidence="1">
    <location>
        <begin position="619"/>
        <end position="661"/>
    </location>
</feature>
<protein>
    <recommendedName>
        <fullName evidence="4">TFIIS N-terminal domain-containing protein</fullName>
    </recommendedName>
</protein>
<evidence type="ECO:0008006" key="4">
    <source>
        <dbReference type="Google" id="ProtNLM"/>
    </source>
</evidence>
<keyword evidence="3" id="KW-1185">Reference proteome</keyword>